<dbReference type="SUPFAM" id="SSF56672">
    <property type="entry name" value="DNA/RNA polymerases"/>
    <property type="match status" value="1"/>
</dbReference>
<feature type="domain" description="DNA-directed DNA polymerase family B mitochondria/virus" evidence="10">
    <location>
        <begin position="104"/>
        <end position="312"/>
    </location>
</feature>
<dbReference type="Gene3D" id="1.10.287.690">
    <property type="entry name" value="Helix hairpin bin"/>
    <property type="match status" value="1"/>
</dbReference>
<evidence type="ECO:0000256" key="2">
    <source>
        <dbReference type="ARBA" id="ARBA00012417"/>
    </source>
</evidence>
<organism evidence="11 12">
    <name type="scientific">Holothuria leucospilota</name>
    <name type="common">Black long sea cucumber</name>
    <name type="synonym">Mertensiothuria leucospilota</name>
    <dbReference type="NCBI Taxonomy" id="206669"/>
    <lineage>
        <taxon>Eukaryota</taxon>
        <taxon>Metazoa</taxon>
        <taxon>Echinodermata</taxon>
        <taxon>Eleutherozoa</taxon>
        <taxon>Echinozoa</taxon>
        <taxon>Holothuroidea</taxon>
        <taxon>Aspidochirotacea</taxon>
        <taxon>Aspidochirotida</taxon>
        <taxon>Holothuriidae</taxon>
        <taxon>Holothuria</taxon>
    </lineage>
</organism>
<dbReference type="Proteomes" id="UP001152320">
    <property type="component" value="Chromosome 5"/>
</dbReference>
<keyword evidence="7" id="KW-0238">DNA-binding</keyword>
<evidence type="ECO:0000313" key="12">
    <source>
        <dbReference type="Proteomes" id="UP001152320"/>
    </source>
</evidence>
<dbReference type="PANTHER" id="PTHR33568">
    <property type="entry name" value="DNA POLYMERASE"/>
    <property type="match status" value="1"/>
</dbReference>
<feature type="domain" description="DNA-directed DNA polymerase family B mitochondria/virus" evidence="10">
    <location>
        <begin position="656"/>
        <end position="750"/>
    </location>
</feature>
<keyword evidence="12" id="KW-1185">Reference proteome</keyword>
<dbReference type="Gene3D" id="3.90.1600.10">
    <property type="entry name" value="Palm domain of DNA polymerase"/>
    <property type="match status" value="1"/>
</dbReference>
<dbReference type="Gene3D" id="3.40.960.10">
    <property type="entry name" value="VSR Endonuclease"/>
    <property type="match status" value="1"/>
</dbReference>
<keyword evidence="5" id="KW-0235">DNA replication</keyword>
<proteinExistence type="inferred from homology"/>
<keyword evidence="6" id="KW-0239">DNA-directed DNA polymerase</keyword>
<feature type="compositionally biased region" description="Basic and acidic residues" evidence="9">
    <location>
        <begin position="18"/>
        <end position="30"/>
    </location>
</feature>
<evidence type="ECO:0000256" key="1">
    <source>
        <dbReference type="ARBA" id="ARBA00005755"/>
    </source>
</evidence>
<dbReference type="PANTHER" id="PTHR33568:SF3">
    <property type="entry name" value="DNA-DIRECTED DNA POLYMERASE"/>
    <property type="match status" value="1"/>
</dbReference>
<evidence type="ECO:0000256" key="5">
    <source>
        <dbReference type="ARBA" id="ARBA00022705"/>
    </source>
</evidence>
<dbReference type="EMBL" id="JAIZAY010000005">
    <property type="protein sequence ID" value="KAJ8041313.1"/>
    <property type="molecule type" value="Genomic_DNA"/>
</dbReference>
<dbReference type="InterPro" id="IPR043502">
    <property type="entry name" value="DNA/RNA_pol_sf"/>
</dbReference>
<accession>A0A9Q1C8N5</accession>
<name>A0A9Q1C8N5_HOLLE</name>
<dbReference type="GO" id="GO:0003887">
    <property type="term" value="F:DNA-directed DNA polymerase activity"/>
    <property type="evidence" value="ECO:0007669"/>
    <property type="project" value="UniProtKB-KW"/>
</dbReference>
<keyword evidence="3" id="KW-0808">Transferase</keyword>
<evidence type="ECO:0000256" key="7">
    <source>
        <dbReference type="ARBA" id="ARBA00023125"/>
    </source>
</evidence>
<evidence type="ECO:0000256" key="4">
    <source>
        <dbReference type="ARBA" id="ARBA00022695"/>
    </source>
</evidence>
<reference evidence="11" key="1">
    <citation type="submission" date="2021-10" db="EMBL/GenBank/DDBJ databases">
        <title>Tropical sea cucumber genome reveals ecological adaptation and Cuvierian tubules defense mechanism.</title>
        <authorList>
            <person name="Chen T."/>
        </authorList>
    </citation>
    <scope>NUCLEOTIDE SEQUENCE</scope>
    <source>
        <strain evidence="11">Nanhai2018</strain>
        <tissue evidence="11">Muscle</tissue>
    </source>
</reference>
<evidence type="ECO:0000256" key="9">
    <source>
        <dbReference type="SAM" id="MobiDB-lite"/>
    </source>
</evidence>
<dbReference type="Gene3D" id="3.30.420.10">
    <property type="entry name" value="Ribonuclease H-like superfamily/Ribonuclease H"/>
    <property type="match status" value="1"/>
</dbReference>
<dbReference type="SUPFAM" id="SSF53098">
    <property type="entry name" value="Ribonuclease H-like"/>
    <property type="match status" value="1"/>
</dbReference>
<dbReference type="InterPro" id="IPR036397">
    <property type="entry name" value="RNaseH_sf"/>
</dbReference>
<comment type="catalytic activity">
    <reaction evidence="8">
        <text>DNA(n) + a 2'-deoxyribonucleoside 5'-triphosphate = DNA(n+1) + diphosphate</text>
        <dbReference type="Rhea" id="RHEA:22508"/>
        <dbReference type="Rhea" id="RHEA-COMP:17339"/>
        <dbReference type="Rhea" id="RHEA-COMP:17340"/>
        <dbReference type="ChEBI" id="CHEBI:33019"/>
        <dbReference type="ChEBI" id="CHEBI:61560"/>
        <dbReference type="ChEBI" id="CHEBI:173112"/>
        <dbReference type="EC" id="2.7.7.7"/>
    </reaction>
</comment>
<evidence type="ECO:0000256" key="8">
    <source>
        <dbReference type="ARBA" id="ARBA00049244"/>
    </source>
</evidence>
<evidence type="ECO:0000313" key="11">
    <source>
        <dbReference type="EMBL" id="KAJ8041313.1"/>
    </source>
</evidence>
<dbReference type="GO" id="GO:0003677">
    <property type="term" value="F:DNA binding"/>
    <property type="evidence" value="ECO:0007669"/>
    <property type="project" value="UniProtKB-KW"/>
</dbReference>
<evidence type="ECO:0000256" key="6">
    <source>
        <dbReference type="ARBA" id="ARBA00022932"/>
    </source>
</evidence>
<dbReference type="AlphaFoldDB" id="A0A9Q1C8N5"/>
<dbReference type="InterPro" id="IPR023211">
    <property type="entry name" value="DNA_pol_palm_dom_sf"/>
</dbReference>
<dbReference type="Pfam" id="PF03175">
    <property type="entry name" value="DNA_pol_B_2"/>
    <property type="match status" value="3"/>
</dbReference>
<keyword evidence="4" id="KW-0548">Nucleotidyltransferase</keyword>
<evidence type="ECO:0000256" key="3">
    <source>
        <dbReference type="ARBA" id="ARBA00022679"/>
    </source>
</evidence>
<dbReference type="EC" id="2.7.7.7" evidence="2"/>
<protein>
    <recommendedName>
        <fullName evidence="2">DNA-directed DNA polymerase</fullName>
        <ecNumber evidence="2">2.7.7.7</ecNumber>
    </recommendedName>
</protein>
<comment type="caution">
    <text evidence="11">The sequence shown here is derived from an EMBL/GenBank/DDBJ whole genome shotgun (WGS) entry which is preliminary data.</text>
</comment>
<evidence type="ECO:0000259" key="10">
    <source>
        <dbReference type="Pfam" id="PF03175"/>
    </source>
</evidence>
<dbReference type="GO" id="GO:0000166">
    <property type="term" value="F:nucleotide binding"/>
    <property type="evidence" value="ECO:0007669"/>
    <property type="project" value="InterPro"/>
</dbReference>
<dbReference type="GO" id="GO:0006260">
    <property type="term" value="P:DNA replication"/>
    <property type="evidence" value="ECO:0007669"/>
    <property type="project" value="UniProtKB-KW"/>
</dbReference>
<comment type="similarity">
    <text evidence="1">Belongs to the DNA polymerase type-B family.</text>
</comment>
<feature type="domain" description="DNA-directed DNA polymerase family B mitochondria/virus" evidence="10">
    <location>
        <begin position="456"/>
        <end position="628"/>
    </location>
</feature>
<dbReference type="InterPro" id="IPR012337">
    <property type="entry name" value="RNaseH-like_sf"/>
</dbReference>
<gene>
    <name evidence="11" type="ORF">HOLleu_12101</name>
</gene>
<feature type="region of interest" description="Disordered" evidence="9">
    <location>
        <begin position="1"/>
        <end position="30"/>
    </location>
</feature>
<sequence>MVTNVSFRYTKTKKRKEKGQDEEGGEGRIRPQETPHKYIFFDFETIQETGTHVPNLCVVQMVCDLCIMEPFESECLVCEEKQVIFQGPNTKREFCEWLLAPPRNNSTCIAHNLKGFDGYFILQHLYDNGVVPEIITNGAKVMSIKLLRNSIRFIDSVNFLPMSLSNMPKTFGFNELKKGYFPHLFNTTENQTYIGHFPEASYYAPDVMSSEKRRDFFKWYETEKNKGLLFDFQKELVAYCISDVDILRRCCLKFRSLFMDITCKEIDNNVEDEAEEGDGVVTEMCGVDPFKHCITIASACNLVFRRNYMKPNSIAVFTNDKPKSYSFAALEWLYYESKQRGVYIQHAQNEGEEKIGNYRVDGFAKEGKIIFSFQGCFWHGCLKCFNEDTMHPAKNESMGEVFKRSEKVKNILMSMEGCQCVEIWEHEWQDLKKTLSSEMKAEIAKIPRNLDPLVPREAFFGGRTNGIKLYYEVKEGEQIKYLDFCSLYPFTNKYCSYPIGHPKILTRDLSHDITKYYGLVRCTILPPNNLFHPVLPVKIHNKLMFPLCRSCVEEKATVNCNHSDAERALTGTWVTLEVEKAVEKGYKLLGVEVVWHFEETAQYSRETKQGGLFTDYVNTFLKIKQEASGWPDWCVTEVDRQRYLTEYAANEGIKLEPSKIEKNPGLRALAKLMLNSFWGKFGQREDLVKTEIVSEPGRLYDLMKACDETEVKDVRFINDEILEVQFKDKQNFTYTNSRVNVVIAAFTTCHARLRLYDVIDRLSERVLYFDTDSVIYISRPGDWDPPTGDYLGDLTNELSPKDGNFIRSFVTGGPKNYAYTLDTDKSVCKVRGITLNYKNAQKVNYDTLFQMVQNIHSPHPYAVSVHNPRKITRDVVSKEIVNKPMTKDYRVVYDKRIILQDFRTVPYGYKMENE</sequence>
<dbReference type="OrthoDB" id="10063027at2759"/>
<dbReference type="InterPro" id="IPR004868">
    <property type="entry name" value="DNA-dir_DNA_pol_B_mt/vir"/>
</dbReference>